<dbReference type="NCBIfam" id="TIGR03377">
    <property type="entry name" value="glycerol3P_GlpA"/>
    <property type="match status" value="1"/>
</dbReference>
<evidence type="ECO:0000259" key="6">
    <source>
        <dbReference type="Pfam" id="PF01266"/>
    </source>
</evidence>
<gene>
    <name evidence="7" type="ORF">TcarDRAFT_0970</name>
</gene>
<dbReference type="GO" id="GO:0006072">
    <property type="term" value="P:glycerol-3-phosphate metabolic process"/>
    <property type="evidence" value="ECO:0007669"/>
    <property type="project" value="InterPro"/>
</dbReference>
<feature type="domain" description="FAD dependent oxidoreductase" evidence="6">
    <location>
        <begin position="6"/>
        <end position="349"/>
    </location>
</feature>
<evidence type="ECO:0000313" key="8">
    <source>
        <dbReference type="Proteomes" id="UP000005139"/>
    </source>
</evidence>
<reference evidence="7 8" key="2">
    <citation type="submission" date="2007-01" db="EMBL/GenBank/DDBJ databases">
        <title>Sequencing of the draft genome and assembly of Thermosinus carboxydivorans Nor1.</title>
        <authorList>
            <consortium name="US DOE Joint Genome Institute (JGI-PGF)"/>
            <person name="Copeland A."/>
            <person name="Lucas S."/>
            <person name="Lapidus A."/>
            <person name="Barry K."/>
            <person name="Glavina del Rio T."/>
            <person name="Dalin E."/>
            <person name="Tice H."/>
            <person name="Bruce D."/>
            <person name="Pitluck S."/>
            <person name="Richardson P."/>
        </authorList>
    </citation>
    <scope>NUCLEOTIDE SEQUENCE [LARGE SCALE GENOMIC DNA]</scope>
    <source>
        <strain evidence="7 8">Nor1</strain>
    </source>
</reference>
<dbReference type="PANTHER" id="PTHR11985">
    <property type="entry name" value="GLYCEROL-3-PHOSPHATE DEHYDROGENASE"/>
    <property type="match status" value="1"/>
</dbReference>
<name>A1HRW0_9FIRM</name>
<dbReference type="PANTHER" id="PTHR11985:SF15">
    <property type="entry name" value="GLYCEROL-3-PHOSPHATE DEHYDROGENASE, MITOCHONDRIAL"/>
    <property type="match status" value="1"/>
</dbReference>
<dbReference type="CDD" id="cd19946">
    <property type="entry name" value="GlpA-like_Fer2_BFD-like"/>
    <property type="match status" value="1"/>
</dbReference>
<dbReference type="RefSeq" id="WP_007289766.1">
    <property type="nucleotide sequence ID" value="NZ_AAWL01000012.1"/>
</dbReference>
<keyword evidence="4" id="KW-0274">FAD</keyword>
<dbReference type="NCBIfam" id="NF008313">
    <property type="entry name" value="PRK11101.1"/>
    <property type="match status" value="1"/>
</dbReference>
<dbReference type="FunFam" id="3.50.50.60:FF:000102">
    <property type="entry name" value="Glycerol-3-phosphate dehydrogenase"/>
    <property type="match status" value="1"/>
</dbReference>
<protein>
    <submittedName>
        <fullName evidence="7">FAD dependent oxidoreductase</fullName>
    </submittedName>
</protein>
<organism evidence="7 8">
    <name type="scientific">Thermosinus carboxydivorans Nor1</name>
    <dbReference type="NCBI Taxonomy" id="401526"/>
    <lineage>
        <taxon>Bacteria</taxon>
        <taxon>Bacillati</taxon>
        <taxon>Bacillota</taxon>
        <taxon>Negativicutes</taxon>
        <taxon>Selenomonadales</taxon>
        <taxon>Sporomusaceae</taxon>
        <taxon>Thermosinus</taxon>
    </lineage>
</organism>
<sequence precursor="true">MQYATVVVIGGGATGTGILRDLAMRGIKAVLLEQRDLAYGTSSRFHGLLHSGGRYAVKDPESARECIEENRILRRIGRYCVEETEGFFVRLPEDDEKYEQQWVEACSRLGIPAVPISPQEARRLEPCLSPRIKTVYRVPDAAIDGFRLVWQNAASAAKYGGSIRTYSEVIKIEHVNNRVVGVKVRNTLTGETDAIACDYVINAAGPWVGQVGALAGVTVNVKPDRGTLIAFNHRLSNRVINRLRPPSDADIFVPHGTVSILGTTSVPSDRPDDFQVRTEDVLSQLRVGQVLFENLEKYRILRAFAGTRPLYSSDAKGRAAARTFAVIDHAKTDGLYGLISVAGGKLTTYRLMAEKTVDVVCQYLNIKEPCRTALEPLIPEHPPEKINEARRFFPSFGVEKAVARLGSNLDGVLNRLKQDNTARQLVCECELVTLAEIREVAAMDTSFCLDDIRRKTRMGMGTCQGTFCALRSVGAVVAEGLGKDRTPCGLLKDFLQSRRSGIRPVLWGSQLREAELMRAVYGATLNIDGVVRCERK</sequence>
<dbReference type="Proteomes" id="UP000005139">
    <property type="component" value="Unassembled WGS sequence"/>
</dbReference>
<dbReference type="UniPathway" id="UPA00618">
    <property type="reaction ID" value="UER00673"/>
</dbReference>
<dbReference type="Pfam" id="PF01266">
    <property type="entry name" value="DAO"/>
    <property type="match status" value="1"/>
</dbReference>
<dbReference type="GO" id="GO:0004368">
    <property type="term" value="F:glycerol-3-phosphate dehydrogenase (quinone) activity"/>
    <property type="evidence" value="ECO:0007669"/>
    <property type="project" value="InterPro"/>
</dbReference>
<evidence type="ECO:0000313" key="7">
    <source>
        <dbReference type="EMBL" id="EAX47281.1"/>
    </source>
</evidence>
<dbReference type="PRINTS" id="PR01001">
    <property type="entry name" value="FADG3PDH"/>
</dbReference>
<dbReference type="InterPro" id="IPR036188">
    <property type="entry name" value="FAD/NAD-bd_sf"/>
</dbReference>
<dbReference type="GO" id="GO:0019563">
    <property type="term" value="P:glycerol catabolic process"/>
    <property type="evidence" value="ECO:0007669"/>
    <property type="project" value="UniProtKB-UniPathway"/>
</dbReference>
<dbReference type="PROSITE" id="PS00978">
    <property type="entry name" value="FAD_G3PDH_2"/>
    <property type="match status" value="1"/>
</dbReference>
<dbReference type="InterPro" id="IPR017752">
    <property type="entry name" value="G3P_DH_GlpA_su"/>
</dbReference>
<dbReference type="GO" id="GO:0005886">
    <property type="term" value="C:plasma membrane"/>
    <property type="evidence" value="ECO:0007669"/>
    <property type="project" value="InterPro"/>
</dbReference>
<dbReference type="InterPro" id="IPR000447">
    <property type="entry name" value="G3P_DH_FAD-dep"/>
</dbReference>
<keyword evidence="3" id="KW-0285">Flavoprotein</keyword>
<reference evidence="7 8" key="1">
    <citation type="submission" date="2007-01" db="EMBL/GenBank/DDBJ databases">
        <title>Annotation of the draft genome assembly of Thermosinus carboxydivorans Nor1.</title>
        <authorList>
            <consortium name="US DOE Joint Genome Institute (JGI-ORNL)"/>
            <person name="Larimer F."/>
            <person name="Land M."/>
            <person name="Hauser L."/>
        </authorList>
    </citation>
    <scope>NUCLEOTIDE SEQUENCE [LARGE SCALE GENOMIC DNA]</scope>
    <source>
        <strain evidence="7 8">Nor1</strain>
    </source>
</reference>
<evidence type="ECO:0000256" key="5">
    <source>
        <dbReference type="ARBA" id="ARBA00023002"/>
    </source>
</evidence>
<keyword evidence="5" id="KW-0560">Oxidoreductase</keyword>
<evidence type="ECO:0000256" key="3">
    <source>
        <dbReference type="ARBA" id="ARBA00022630"/>
    </source>
</evidence>
<dbReference type="eggNOG" id="COG0578">
    <property type="taxonomic scope" value="Bacteria"/>
</dbReference>
<dbReference type="GO" id="GO:0009331">
    <property type="term" value="C:glycerol-3-phosphate dehydrogenase (FAD) complex"/>
    <property type="evidence" value="ECO:0007669"/>
    <property type="project" value="InterPro"/>
</dbReference>
<dbReference type="Gene3D" id="1.10.10.1100">
    <property type="entry name" value="BFD-like [2Fe-2S]-binding domain"/>
    <property type="match status" value="1"/>
</dbReference>
<comment type="caution">
    <text evidence="7">The sequence shown here is derived from an EMBL/GenBank/DDBJ whole genome shotgun (WGS) entry which is preliminary data.</text>
</comment>
<accession>A1HRW0</accession>
<dbReference type="InterPro" id="IPR006076">
    <property type="entry name" value="FAD-dep_OxRdtase"/>
</dbReference>
<evidence type="ECO:0000256" key="1">
    <source>
        <dbReference type="ARBA" id="ARBA00001974"/>
    </source>
</evidence>
<dbReference type="GO" id="GO:0050660">
    <property type="term" value="F:flavin adenine dinucleotide binding"/>
    <property type="evidence" value="ECO:0007669"/>
    <property type="project" value="InterPro"/>
</dbReference>
<keyword evidence="8" id="KW-1185">Reference proteome</keyword>
<dbReference type="InterPro" id="IPR041854">
    <property type="entry name" value="BFD-like_2Fe2S-bd_dom_sf"/>
</dbReference>
<proteinExistence type="inferred from homology"/>
<dbReference type="SUPFAM" id="SSF51905">
    <property type="entry name" value="FAD/NAD(P)-binding domain"/>
    <property type="match status" value="1"/>
</dbReference>
<dbReference type="Gene3D" id="3.50.50.60">
    <property type="entry name" value="FAD/NAD(P)-binding domain"/>
    <property type="match status" value="3"/>
</dbReference>
<dbReference type="GO" id="GO:0010181">
    <property type="term" value="F:FMN binding"/>
    <property type="evidence" value="ECO:0007669"/>
    <property type="project" value="InterPro"/>
</dbReference>
<comment type="similarity">
    <text evidence="2">Belongs to the FAD-dependent glycerol-3-phosphate dehydrogenase family.</text>
</comment>
<comment type="cofactor">
    <cofactor evidence="1">
        <name>FAD</name>
        <dbReference type="ChEBI" id="CHEBI:57692"/>
    </cofactor>
</comment>
<dbReference type="AlphaFoldDB" id="A1HRW0"/>
<evidence type="ECO:0000256" key="2">
    <source>
        <dbReference type="ARBA" id="ARBA00007330"/>
    </source>
</evidence>
<dbReference type="EMBL" id="AAWL01000012">
    <property type="protein sequence ID" value="EAX47281.1"/>
    <property type="molecule type" value="Genomic_DNA"/>
</dbReference>
<dbReference type="OrthoDB" id="9801699at2"/>
<evidence type="ECO:0000256" key="4">
    <source>
        <dbReference type="ARBA" id="ARBA00022827"/>
    </source>
</evidence>